<dbReference type="EMBL" id="FOBC01000011">
    <property type="protein sequence ID" value="SEL50095.1"/>
    <property type="molecule type" value="Genomic_DNA"/>
</dbReference>
<dbReference type="AlphaFoldDB" id="A0A1H7QR48"/>
<reference evidence="2" key="1">
    <citation type="submission" date="2016-10" db="EMBL/GenBank/DDBJ databases">
        <authorList>
            <person name="Varghese N."/>
            <person name="Submissions S."/>
        </authorList>
    </citation>
    <scope>NUCLEOTIDE SEQUENCE [LARGE SCALE GENOMIC DNA]</scope>
    <source>
        <strain evidence="2">CGMCC 1.9150</strain>
    </source>
</reference>
<keyword evidence="2" id="KW-1185">Reference proteome</keyword>
<evidence type="ECO:0008006" key="3">
    <source>
        <dbReference type="Google" id="ProtNLM"/>
    </source>
</evidence>
<dbReference type="Pfam" id="PF14352">
    <property type="entry name" value="DUF4402"/>
    <property type="match status" value="1"/>
</dbReference>
<dbReference type="InterPro" id="IPR025514">
    <property type="entry name" value="DUF4402"/>
</dbReference>
<organism evidence="1 2">
    <name type="scientific">Halomonas daqiaonensis</name>
    <dbReference type="NCBI Taxonomy" id="650850"/>
    <lineage>
        <taxon>Bacteria</taxon>
        <taxon>Pseudomonadati</taxon>
        <taxon>Pseudomonadota</taxon>
        <taxon>Gammaproteobacteria</taxon>
        <taxon>Oceanospirillales</taxon>
        <taxon>Halomonadaceae</taxon>
        <taxon>Halomonas</taxon>
    </lineage>
</organism>
<sequence length="60" mass="5737">MALAKISDLTGTGGASADVLTGTLSAAGDQTIYLGGTLSVGAAQVAGNYSGVVSATVEYN</sequence>
<dbReference type="Proteomes" id="UP000198807">
    <property type="component" value="Unassembled WGS sequence"/>
</dbReference>
<protein>
    <recommendedName>
        <fullName evidence="3">DUF4402 domain-containing protein</fullName>
    </recommendedName>
</protein>
<evidence type="ECO:0000313" key="2">
    <source>
        <dbReference type="Proteomes" id="UP000198807"/>
    </source>
</evidence>
<dbReference type="STRING" id="650850.SAMN04488129_11123"/>
<name>A0A1H7QR48_9GAMM</name>
<gene>
    <name evidence="1" type="ORF">SAMN04488129_11123</name>
</gene>
<accession>A0A1H7QR48</accession>
<evidence type="ECO:0000313" key="1">
    <source>
        <dbReference type="EMBL" id="SEL50095.1"/>
    </source>
</evidence>
<proteinExistence type="predicted"/>